<dbReference type="Pfam" id="PF00148">
    <property type="entry name" value="Oxidored_nitro"/>
    <property type="match status" value="1"/>
</dbReference>
<dbReference type="Proteomes" id="UP000183028">
    <property type="component" value="Unassembled WGS sequence"/>
</dbReference>
<dbReference type="InterPro" id="IPR000510">
    <property type="entry name" value="Nase/OxRdtase_comp1"/>
</dbReference>
<dbReference type="OrthoDB" id="3199475at2"/>
<dbReference type="AlphaFoldDB" id="A0A1H6S4F4"/>
<dbReference type="RefSeq" id="WP_074731625.1">
    <property type="nucleotide sequence ID" value="NZ_FNYK01000013.1"/>
</dbReference>
<feature type="domain" description="Nitrogenase/oxidoreductase component 1" evidence="1">
    <location>
        <begin position="49"/>
        <end position="162"/>
    </location>
</feature>
<evidence type="ECO:0000313" key="3">
    <source>
        <dbReference type="Proteomes" id="UP000183028"/>
    </source>
</evidence>
<evidence type="ECO:0000259" key="1">
    <source>
        <dbReference type="Pfam" id="PF00148"/>
    </source>
</evidence>
<dbReference type="GO" id="GO:0016491">
    <property type="term" value="F:oxidoreductase activity"/>
    <property type="evidence" value="ECO:0007669"/>
    <property type="project" value="InterPro"/>
</dbReference>
<protein>
    <submittedName>
        <fullName evidence="2">Nitrogenase component 1 type Oxidoreductase</fullName>
    </submittedName>
</protein>
<gene>
    <name evidence="2" type="ORF">SAMN04487834_101321</name>
</gene>
<accession>A0A1H6S4F4</accession>
<dbReference type="PANTHER" id="PTHR42846:SF1">
    <property type="entry name" value="NI-SIROHYDROCHLORIN A,C-DIAMIDE REDUCTIVE CYCLASE COMPLEX, COMPONENT CFBD"/>
    <property type="match status" value="1"/>
</dbReference>
<dbReference type="InterPro" id="IPR052673">
    <property type="entry name" value="Ni-siroh_cyclase_CfbD"/>
</dbReference>
<dbReference type="eggNOG" id="COG2710">
    <property type="taxonomic scope" value="Bacteria"/>
</dbReference>
<evidence type="ECO:0000313" key="2">
    <source>
        <dbReference type="EMBL" id="SEI62943.1"/>
    </source>
</evidence>
<organism evidence="2 3">
    <name type="scientific">Sharpea azabuensis</name>
    <dbReference type="NCBI Taxonomy" id="322505"/>
    <lineage>
        <taxon>Bacteria</taxon>
        <taxon>Bacillati</taxon>
        <taxon>Bacillota</taxon>
        <taxon>Erysipelotrichia</taxon>
        <taxon>Erysipelotrichales</taxon>
        <taxon>Coprobacillaceae</taxon>
        <taxon>Sharpea</taxon>
    </lineage>
</organism>
<dbReference type="Gene3D" id="3.40.50.1980">
    <property type="entry name" value="Nitrogenase molybdenum iron protein domain"/>
    <property type="match status" value="1"/>
</dbReference>
<proteinExistence type="predicted"/>
<dbReference type="PANTHER" id="PTHR42846">
    <property type="entry name" value="NI-SIROHYDROCHLORIN A,C-DIAMIDE REDUCTIVE CYCLASE COMPLEX, COMPONENT CFBD"/>
    <property type="match status" value="1"/>
</dbReference>
<dbReference type="EMBL" id="FNYK01000013">
    <property type="protein sequence ID" value="SEI62943.1"/>
    <property type="molecule type" value="Genomic_DNA"/>
</dbReference>
<reference evidence="3" key="1">
    <citation type="submission" date="2016-10" db="EMBL/GenBank/DDBJ databases">
        <authorList>
            <person name="Varghese N."/>
        </authorList>
    </citation>
    <scope>NUCLEOTIDE SEQUENCE [LARGE SCALE GENOMIC DNA]</scope>
    <source>
        <strain evidence="3">DSM 20406</strain>
    </source>
</reference>
<dbReference type="STRING" id="322505.SAMN04487836_11211"/>
<name>A0A1H6S4F4_9FIRM</name>
<keyword evidence="3" id="KW-1185">Reference proteome</keyword>
<dbReference type="SUPFAM" id="SSF53807">
    <property type="entry name" value="Helical backbone' metal receptor"/>
    <property type="match status" value="1"/>
</dbReference>
<sequence>MKGLRKYLTPFAPDQSGAVSVLYELGGLTVIIDAGGCTGNVCGFDEPRWFDKRSAIFSAGLRDMDAILGRDDALIQKIVDISDAFDANFIALVGTPVPAVIATDYQGICHILEKKIHKPVIYVPTTGVGLYDEGMEMAYLALFEKFADNKPTSHTEAILGVTPLDFTHAFSLPTFNNFEDFGCVGSLKKLYVASPAALKAAKRLHNRYGIDYEVRIPGLSLDIHDVHHILFIGQQVIGHTLRQQLAIPFDIASFFMMKPTLREKGDVHLIEEDDLIELVKKNDYDMIIGDPIFKDMLQDYQGQYLELIHFAVSGRRDFS</sequence>